<name>A0A4R2BJ01_9BACI</name>
<organism evidence="1 2">
    <name type="scientific">Mesobacillus foraminis</name>
    <dbReference type="NCBI Taxonomy" id="279826"/>
    <lineage>
        <taxon>Bacteria</taxon>
        <taxon>Bacillati</taxon>
        <taxon>Bacillota</taxon>
        <taxon>Bacilli</taxon>
        <taxon>Bacillales</taxon>
        <taxon>Bacillaceae</taxon>
        <taxon>Mesobacillus</taxon>
    </lineage>
</organism>
<reference evidence="1 2" key="1">
    <citation type="journal article" date="2015" name="Stand. Genomic Sci.">
        <title>Genomic Encyclopedia of Bacterial and Archaeal Type Strains, Phase III: the genomes of soil and plant-associated and newly described type strains.</title>
        <authorList>
            <person name="Whitman W.B."/>
            <person name="Woyke T."/>
            <person name="Klenk H.P."/>
            <person name="Zhou Y."/>
            <person name="Lilburn T.G."/>
            <person name="Beck B.J."/>
            <person name="De Vos P."/>
            <person name="Vandamme P."/>
            <person name="Eisen J.A."/>
            <person name="Garrity G."/>
            <person name="Hugenholtz P."/>
            <person name="Kyrpides N.C."/>
        </authorList>
    </citation>
    <scope>NUCLEOTIDE SEQUENCE [LARGE SCALE GENOMIC DNA]</scope>
    <source>
        <strain evidence="1 2">CV53</strain>
    </source>
</reference>
<protein>
    <recommendedName>
        <fullName evidence="3">Branched-chain amino acid aminotransferase</fullName>
    </recommendedName>
</protein>
<sequence>MLKKNLENYISETVKEDNVIELFQEEKEYAEKNHLLGEEIIIKERSEDTRFLTAYIERGDKETEEFLGEENPAFLNQSIDYFKKNKNEFMYLESEWFGLLRVDAVSFEADDVFGTYDVMLGLKLQKKYEAALKNRLKTSLKEEEAKFDVMFDANEGLWNVNFALNDVAGYKEDMTIQQAYILIYRFLFSLVEAVENAE</sequence>
<evidence type="ECO:0008006" key="3">
    <source>
        <dbReference type="Google" id="ProtNLM"/>
    </source>
</evidence>
<dbReference type="Proteomes" id="UP000295689">
    <property type="component" value="Unassembled WGS sequence"/>
</dbReference>
<comment type="caution">
    <text evidence="1">The sequence shown here is derived from an EMBL/GenBank/DDBJ whole genome shotgun (WGS) entry which is preliminary data.</text>
</comment>
<evidence type="ECO:0000313" key="2">
    <source>
        <dbReference type="Proteomes" id="UP000295689"/>
    </source>
</evidence>
<evidence type="ECO:0000313" key="1">
    <source>
        <dbReference type="EMBL" id="TCN27148.1"/>
    </source>
</evidence>
<dbReference type="EMBL" id="SLVV01000002">
    <property type="protein sequence ID" value="TCN27148.1"/>
    <property type="molecule type" value="Genomic_DNA"/>
</dbReference>
<accession>A0A4R2BJ01</accession>
<dbReference type="RefSeq" id="WP_132001688.1">
    <property type="nucleotide sequence ID" value="NZ_JABUHM010000001.1"/>
</dbReference>
<gene>
    <name evidence="1" type="ORF">EV146_10289</name>
</gene>
<dbReference type="AlphaFoldDB" id="A0A4R2BJ01"/>
<proteinExistence type="predicted"/>
<keyword evidence="2" id="KW-1185">Reference proteome</keyword>